<evidence type="ECO:0000256" key="1">
    <source>
        <dbReference type="SAM" id="Phobius"/>
    </source>
</evidence>
<dbReference type="EMBL" id="RSED01000017">
    <property type="protein sequence ID" value="RRS02915.1"/>
    <property type="molecule type" value="Genomic_DNA"/>
</dbReference>
<feature type="transmembrane region" description="Helical" evidence="1">
    <location>
        <begin position="78"/>
        <end position="94"/>
    </location>
</feature>
<proteinExistence type="predicted"/>
<keyword evidence="3" id="KW-1185">Reference proteome</keyword>
<dbReference type="RefSeq" id="WP_125244732.1">
    <property type="nucleotide sequence ID" value="NZ_RSED01000017.1"/>
</dbReference>
<feature type="transmembrane region" description="Helical" evidence="1">
    <location>
        <begin position="39"/>
        <end position="58"/>
    </location>
</feature>
<feature type="transmembrane region" description="Helical" evidence="1">
    <location>
        <begin position="6"/>
        <end position="27"/>
    </location>
</feature>
<keyword evidence="1" id="KW-0812">Transmembrane</keyword>
<keyword evidence="1" id="KW-0472">Membrane</keyword>
<dbReference type="AlphaFoldDB" id="A0A3R8YL56"/>
<protein>
    <submittedName>
        <fullName evidence="2">Uncharacterized protein</fullName>
    </submittedName>
</protein>
<evidence type="ECO:0000313" key="2">
    <source>
        <dbReference type="EMBL" id="RRS02915.1"/>
    </source>
</evidence>
<organism evidence="2 3">
    <name type="scientific">Aquabacterium soli</name>
    <dbReference type="NCBI Taxonomy" id="2493092"/>
    <lineage>
        <taxon>Bacteria</taxon>
        <taxon>Pseudomonadati</taxon>
        <taxon>Pseudomonadota</taxon>
        <taxon>Betaproteobacteria</taxon>
        <taxon>Burkholderiales</taxon>
        <taxon>Aquabacterium</taxon>
    </lineage>
</organism>
<comment type="caution">
    <text evidence="2">The sequence shown here is derived from an EMBL/GenBank/DDBJ whole genome shotgun (WGS) entry which is preliminary data.</text>
</comment>
<evidence type="ECO:0000313" key="3">
    <source>
        <dbReference type="Proteomes" id="UP000269265"/>
    </source>
</evidence>
<name>A0A3R8YL56_9BURK</name>
<reference evidence="2 3" key="1">
    <citation type="submission" date="2018-12" db="EMBL/GenBank/DDBJ databases">
        <title>The whole draft genome of Aquabacterium sp. SJQ9.</title>
        <authorList>
            <person name="Sun L."/>
            <person name="Gao X."/>
            <person name="Chen W."/>
            <person name="Huang K."/>
        </authorList>
    </citation>
    <scope>NUCLEOTIDE SEQUENCE [LARGE SCALE GENOMIC DNA]</scope>
    <source>
        <strain evidence="2 3">SJQ9</strain>
    </source>
</reference>
<dbReference type="Proteomes" id="UP000269265">
    <property type="component" value="Unassembled WGS sequence"/>
</dbReference>
<accession>A0A3R8YL56</accession>
<keyword evidence="1" id="KW-1133">Transmembrane helix</keyword>
<gene>
    <name evidence="2" type="ORF">EIP75_18330</name>
</gene>
<sequence>MPLKITPTVISAALAGIFSAVTWPLLWKHFGQSASSGHIEVILGTLLLVALPAHAFVLGFGHRQTSQAGLDTALLKRIGAWLATAAGTVLLIGVPA</sequence>
<dbReference type="OrthoDB" id="9157011at2"/>